<accession>A0A5J4G1F0</accession>
<dbReference type="GO" id="GO:0003677">
    <property type="term" value="F:DNA binding"/>
    <property type="evidence" value="ECO:0007669"/>
    <property type="project" value="UniProtKB-UniRule"/>
</dbReference>
<protein>
    <recommendedName>
        <fullName evidence="5">OmpR/PhoB-type domain-containing protein</fullName>
    </recommendedName>
</protein>
<dbReference type="RefSeq" id="WP_151894381.1">
    <property type="nucleotide sequence ID" value="NZ_BKCF01000003.1"/>
</dbReference>
<evidence type="ECO:0000259" key="5">
    <source>
        <dbReference type="PROSITE" id="PS51755"/>
    </source>
</evidence>
<dbReference type="OrthoDB" id="7556122at2"/>
<name>A0A5J4G1F0_9FLAO</name>
<dbReference type="Gene3D" id="1.10.10.10">
    <property type="entry name" value="Winged helix-like DNA-binding domain superfamily/Winged helix DNA-binding domain"/>
    <property type="match status" value="1"/>
</dbReference>
<proteinExistence type="predicted"/>
<dbReference type="AlphaFoldDB" id="A0A5J4G1F0"/>
<evidence type="ECO:0000313" key="7">
    <source>
        <dbReference type="Proteomes" id="UP000326994"/>
    </source>
</evidence>
<dbReference type="SUPFAM" id="SSF46894">
    <property type="entry name" value="C-terminal effector domain of the bipartite response regulators"/>
    <property type="match status" value="1"/>
</dbReference>
<dbReference type="InterPro" id="IPR001867">
    <property type="entry name" value="OmpR/PhoB-type_DNA-bd"/>
</dbReference>
<dbReference type="InterPro" id="IPR036388">
    <property type="entry name" value="WH-like_DNA-bd_sf"/>
</dbReference>
<keyword evidence="3" id="KW-0472">Membrane</keyword>
<evidence type="ECO:0000256" key="3">
    <source>
        <dbReference type="SAM" id="Phobius"/>
    </source>
</evidence>
<reference evidence="6 7" key="1">
    <citation type="submission" date="2019-08" db="EMBL/GenBank/DDBJ databases">
        <title>Ulvibacter marinistellae sp. nov., isolated from a starfish, Patiria pectinifera.</title>
        <authorList>
            <person name="Kawano K."/>
            <person name="Ushijima N."/>
            <person name="Kihara M."/>
            <person name="Itoh H."/>
        </authorList>
    </citation>
    <scope>NUCLEOTIDE SEQUENCE [LARGE SCALE GENOMIC DNA]</scope>
    <source>
        <strain evidence="6 7">KK4</strain>
    </source>
</reference>
<dbReference type="GO" id="GO:0000160">
    <property type="term" value="P:phosphorelay signal transduction system"/>
    <property type="evidence" value="ECO:0007669"/>
    <property type="project" value="InterPro"/>
</dbReference>
<keyword evidence="3" id="KW-0812">Transmembrane</keyword>
<dbReference type="Pfam" id="PF00486">
    <property type="entry name" value="Trans_reg_C"/>
    <property type="match status" value="1"/>
</dbReference>
<feature type="chain" id="PRO_5023835567" description="OmpR/PhoB-type domain-containing protein" evidence="4">
    <location>
        <begin position="29"/>
        <end position="287"/>
    </location>
</feature>
<dbReference type="InterPro" id="IPR016032">
    <property type="entry name" value="Sig_transdc_resp-reg_C-effctor"/>
</dbReference>
<sequence length="287" mass="32675">MLKTKQTINLISKLIVIFFIVACSSNNPQDDLTATAKVALREVGNQLLLKQQDATSIVLPVINLSDSKYKLEFENQLTFDPNDLNKIVASTFEIAQLPTEYVVEVIRCNDKEVAYSYTVKGDEKKNIIPCGGRLVPLDCYVIEVTFKRLNNDSFGNEYLFYFLVFLVLTFLIFVFYTRYVTFQKNEVGASATTLGIFNFYPDQLKLVKAAEEIPLTQKECELLEILVAKPNQLVTREELTKRVWEDNGVIVGRSLDTYISKLRKKLQEDDSIKIVNVHGVGYKLETA</sequence>
<keyword evidence="1 2" id="KW-0238">DNA-binding</keyword>
<keyword evidence="7" id="KW-1185">Reference proteome</keyword>
<evidence type="ECO:0000256" key="1">
    <source>
        <dbReference type="ARBA" id="ARBA00023125"/>
    </source>
</evidence>
<dbReference type="EMBL" id="BKCF01000003">
    <property type="protein sequence ID" value="GEQ86459.1"/>
    <property type="molecule type" value="Genomic_DNA"/>
</dbReference>
<feature type="transmembrane region" description="Helical" evidence="3">
    <location>
        <begin position="158"/>
        <end position="176"/>
    </location>
</feature>
<evidence type="ECO:0000256" key="2">
    <source>
        <dbReference type="PROSITE-ProRule" id="PRU01091"/>
    </source>
</evidence>
<gene>
    <name evidence="6" type="ORF">ULMS_19670</name>
</gene>
<dbReference type="PROSITE" id="PS51755">
    <property type="entry name" value="OMPR_PHOB"/>
    <property type="match status" value="1"/>
</dbReference>
<dbReference type="GO" id="GO:0006355">
    <property type="term" value="P:regulation of DNA-templated transcription"/>
    <property type="evidence" value="ECO:0007669"/>
    <property type="project" value="InterPro"/>
</dbReference>
<feature type="DNA-binding region" description="OmpR/PhoB-type" evidence="2">
    <location>
        <begin position="189"/>
        <end position="286"/>
    </location>
</feature>
<feature type="domain" description="OmpR/PhoB-type" evidence="5">
    <location>
        <begin position="189"/>
        <end position="286"/>
    </location>
</feature>
<organism evidence="6 7">
    <name type="scientific">Patiriisocius marinistellae</name>
    <dbReference type="NCBI Taxonomy" id="2494560"/>
    <lineage>
        <taxon>Bacteria</taxon>
        <taxon>Pseudomonadati</taxon>
        <taxon>Bacteroidota</taxon>
        <taxon>Flavobacteriia</taxon>
        <taxon>Flavobacteriales</taxon>
        <taxon>Flavobacteriaceae</taxon>
        <taxon>Patiriisocius</taxon>
    </lineage>
</organism>
<dbReference type="Proteomes" id="UP000326994">
    <property type="component" value="Unassembled WGS sequence"/>
</dbReference>
<dbReference type="SMART" id="SM00862">
    <property type="entry name" value="Trans_reg_C"/>
    <property type="match status" value="1"/>
</dbReference>
<feature type="signal peptide" evidence="4">
    <location>
        <begin position="1"/>
        <end position="28"/>
    </location>
</feature>
<keyword evidence="4" id="KW-0732">Signal</keyword>
<comment type="caution">
    <text evidence="6">The sequence shown here is derived from an EMBL/GenBank/DDBJ whole genome shotgun (WGS) entry which is preliminary data.</text>
</comment>
<evidence type="ECO:0000256" key="4">
    <source>
        <dbReference type="SAM" id="SignalP"/>
    </source>
</evidence>
<evidence type="ECO:0000313" key="6">
    <source>
        <dbReference type="EMBL" id="GEQ86459.1"/>
    </source>
</evidence>
<dbReference type="CDD" id="cd00383">
    <property type="entry name" value="trans_reg_C"/>
    <property type="match status" value="1"/>
</dbReference>
<keyword evidence="3" id="KW-1133">Transmembrane helix</keyword>